<dbReference type="Proteomes" id="UP001596302">
    <property type="component" value="Unassembled WGS sequence"/>
</dbReference>
<evidence type="ECO:0000313" key="3">
    <source>
        <dbReference type="Proteomes" id="UP001596302"/>
    </source>
</evidence>
<organism evidence="2 3">
    <name type="scientific">Pseudonocardia hispaniensis</name>
    <dbReference type="NCBI Taxonomy" id="904933"/>
    <lineage>
        <taxon>Bacteria</taxon>
        <taxon>Bacillati</taxon>
        <taxon>Actinomycetota</taxon>
        <taxon>Actinomycetes</taxon>
        <taxon>Pseudonocardiales</taxon>
        <taxon>Pseudonocardiaceae</taxon>
        <taxon>Pseudonocardia</taxon>
    </lineage>
</organism>
<comment type="caution">
    <text evidence="2">The sequence shown here is derived from an EMBL/GenBank/DDBJ whole genome shotgun (WGS) entry which is preliminary data.</text>
</comment>
<reference evidence="3" key="1">
    <citation type="journal article" date="2019" name="Int. J. Syst. Evol. Microbiol.">
        <title>The Global Catalogue of Microorganisms (GCM) 10K type strain sequencing project: providing services to taxonomists for standard genome sequencing and annotation.</title>
        <authorList>
            <consortium name="The Broad Institute Genomics Platform"/>
            <consortium name="The Broad Institute Genome Sequencing Center for Infectious Disease"/>
            <person name="Wu L."/>
            <person name="Ma J."/>
        </authorList>
    </citation>
    <scope>NUCLEOTIDE SEQUENCE [LARGE SCALE GENOMIC DNA]</scope>
    <source>
        <strain evidence="3">CCM 8391</strain>
    </source>
</reference>
<feature type="transmembrane region" description="Helical" evidence="1">
    <location>
        <begin position="108"/>
        <end position="130"/>
    </location>
</feature>
<dbReference type="EMBL" id="JBHSQW010000033">
    <property type="protein sequence ID" value="MFC5995645.1"/>
    <property type="molecule type" value="Genomic_DNA"/>
</dbReference>
<feature type="transmembrane region" description="Helical" evidence="1">
    <location>
        <begin position="162"/>
        <end position="182"/>
    </location>
</feature>
<dbReference type="InterPro" id="IPR024244">
    <property type="entry name" value="DUF2537"/>
</dbReference>
<evidence type="ECO:0000256" key="1">
    <source>
        <dbReference type="SAM" id="Phobius"/>
    </source>
</evidence>
<dbReference type="Pfam" id="PF10801">
    <property type="entry name" value="DUF2537"/>
    <property type="match status" value="1"/>
</dbReference>
<keyword evidence="1" id="KW-0812">Transmembrane</keyword>
<keyword evidence="3" id="KW-1185">Reference proteome</keyword>
<dbReference type="RefSeq" id="WP_379585814.1">
    <property type="nucleotide sequence ID" value="NZ_JBHSQW010000033.1"/>
</dbReference>
<feature type="transmembrane region" description="Helical" evidence="1">
    <location>
        <begin position="136"/>
        <end position="155"/>
    </location>
</feature>
<proteinExistence type="predicted"/>
<evidence type="ECO:0000313" key="2">
    <source>
        <dbReference type="EMBL" id="MFC5995645.1"/>
    </source>
</evidence>
<gene>
    <name evidence="2" type="ORF">ACFQE5_15625</name>
</gene>
<name>A0ABW1J5L2_9PSEU</name>
<protein>
    <submittedName>
        <fullName evidence="2">DUF2537 domain-containing protein</fullName>
    </submittedName>
</protein>
<accession>A0ABW1J5L2</accession>
<keyword evidence="1" id="KW-1133">Transmembrane helix</keyword>
<keyword evidence="1" id="KW-0472">Membrane</keyword>
<sequence length="184" mass="19601">MHLGAGGQIVFGERRPDDPALPEDLEAALREWAAVAEAVEVNGGPSERSLVRRRGRQLAGRLADLIGRPVQFHDPVTGQVERVWGPATGPLSRPAPERAAPTPWATGLAISVFFAVLTTLADIVLCHAFADAFGVLWAPANLLVALGLAPSLWLFRRAPFWRWPALGVAGGLVVAWVCLGLAPP</sequence>